<dbReference type="Proteomes" id="UP001186974">
    <property type="component" value="Unassembled WGS sequence"/>
</dbReference>
<feature type="non-terminal residue" evidence="1">
    <location>
        <position position="174"/>
    </location>
</feature>
<comment type="caution">
    <text evidence="1">The sequence shown here is derived from an EMBL/GenBank/DDBJ whole genome shotgun (WGS) entry which is preliminary data.</text>
</comment>
<name>A0ACC3D104_9PEZI</name>
<sequence>MDDKLCRTLAAPDFESWRARLWREISDQAITEGYVQEYELCGVSALDAHIQNSKIQSLSAGGDSRSSNGVANSRSGSNSNSNSGSGSSRSIRRRARGQTIGRPLREVLARQSQRYRLSPPTVGGDAFDFDNGYDEDDDDEEDEEQIIDFDSPRWSSLFHRLVEIRYLFRAPVSR</sequence>
<protein>
    <submittedName>
        <fullName evidence="1">Uncharacterized protein</fullName>
    </submittedName>
</protein>
<proteinExistence type="predicted"/>
<organism evidence="1 2">
    <name type="scientific">Coniosporium uncinatum</name>
    <dbReference type="NCBI Taxonomy" id="93489"/>
    <lineage>
        <taxon>Eukaryota</taxon>
        <taxon>Fungi</taxon>
        <taxon>Dikarya</taxon>
        <taxon>Ascomycota</taxon>
        <taxon>Pezizomycotina</taxon>
        <taxon>Dothideomycetes</taxon>
        <taxon>Dothideomycetes incertae sedis</taxon>
        <taxon>Coniosporium</taxon>
    </lineage>
</organism>
<accession>A0ACC3D104</accession>
<dbReference type="EMBL" id="JAWDJW010008732">
    <property type="protein sequence ID" value="KAK3060245.1"/>
    <property type="molecule type" value="Genomic_DNA"/>
</dbReference>
<keyword evidence="2" id="KW-1185">Reference proteome</keyword>
<gene>
    <name evidence="1" type="ORF">LTS18_008976</name>
</gene>
<evidence type="ECO:0000313" key="1">
    <source>
        <dbReference type="EMBL" id="KAK3060245.1"/>
    </source>
</evidence>
<evidence type="ECO:0000313" key="2">
    <source>
        <dbReference type="Proteomes" id="UP001186974"/>
    </source>
</evidence>
<reference evidence="1" key="1">
    <citation type="submission" date="2024-09" db="EMBL/GenBank/DDBJ databases">
        <title>Black Yeasts Isolated from many extreme environments.</title>
        <authorList>
            <person name="Coleine C."/>
            <person name="Stajich J.E."/>
            <person name="Selbmann L."/>
        </authorList>
    </citation>
    <scope>NUCLEOTIDE SEQUENCE</scope>
    <source>
        <strain evidence="1">CCFEE 5737</strain>
    </source>
</reference>